<keyword evidence="3 6" id="KW-0256">Endoplasmic reticulum</keyword>
<evidence type="ECO:0000256" key="7">
    <source>
        <dbReference type="SAM" id="MobiDB-lite"/>
    </source>
</evidence>
<gene>
    <name evidence="9" type="ORF">Sangu_0009900</name>
</gene>
<keyword evidence="2 6" id="KW-0812">Transmembrane</keyword>
<dbReference type="GO" id="GO:0009617">
    <property type="term" value="P:response to bacterium"/>
    <property type="evidence" value="ECO:0007669"/>
    <property type="project" value="InterPro"/>
</dbReference>
<evidence type="ECO:0000256" key="3">
    <source>
        <dbReference type="ARBA" id="ARBA00022824"/>
    </source>
</evidence>
<dbReference type="PANTHER" id="PTHR10994:SF193">
    <property type="entry name" value="RETICULON-LIKE PROTEIN"/>
    <property type="match status" value="1"/>
</dbReference>
<comment type="caution">
    <text evidence="9">The sequence shown here is derived from an EMBL/GenBank/DDBJ whole genome shotgun (WGS) entry which is preliminary data.</text>
</comment>
<evidence type="ECO:0000256" key="4">
    <source>
        <dbReference type="ARBA" id="ARBA00022989"/>
    </source>
</evidence>
<keyword evidence="5 6" id="KW-0472">Membrane</keyword>
<dbReference type="AlphaFoldDB" id="A0AAW2RJ68"/>
<reference evidence="9" key="1">
    <citation type="submission" date="2020-06" db="EMBL/GenBank/DDBJ databases">
        <authorList>
            <person name="Li T."/>
            <person name="Hu X."/>
            <person name="Zhang T."/>
            <person name="Song X."/>
            <person name="Zhang H."/>
            <person name="Dai N."/>
            <person name="Sheng W."/>
            <person name="Hou X."/>
            <person name="Wei L."/>
        </authorList>
    </citation>
    <scope>NUCLEOTIDE SEQUENCE</scope>
    <source>
        <strain evidence="9">G01</strain>
        <tissue evidence="9">Leaf</tissue>
    </source>
</reference>
<evidence type="ECO:0000256" key="1">
    <source>
        <dbReference type="ARBA" id="ARBA00004477"/>
    </source>
</evidence>
<comment type="subcellular location">
    <subcellularLocation>
        <location evidence="1 6">Endoplasmic reticulum membrane</location>
        <topology evidence="1 6">Multi-pass membrane protein</topology>
    </subcellularLocation>
</comment>
<protein>
    <recommendedName>
        <fullName evidence="6">Reticulon-like protein</fullName>
    </recommendedName>
</protein>
<dbReference type="GO" id="GO:0005789">
    <property type="term" value="C:endoplasmic reticulum membrane"/>
    <property type="evidence" value="ECO:0007669"/>
    <property type="project" value="UniProtKB-SubCell"/>
</dbReference>
<feature type="compositionally biased region" description="Basic and acidic residues" evidence="7">
    <location>
        <begin position="8"/>
        <end position="27"/>
    </location>
</feature>
<evidence type="ECO:0000259" key="8">
    <source>
        <dbReference type="PROSITE" id="PS50845"/>
    </source>
</evidence>
<name>A0AAW2RJ68_9LAMI</name>
<dbReference type="Pfam" id="PF02453">
    <property type="entry name" value="Reticulon"/>
    <property type="match status" value="1"/>
</dbReference>
<dbReference type="InterPro" id="IPR045064">
    <property type="entry name" value="Reticulon-like"/>
</dbReference>
<dbReference type="PROSITE" id="PS50845">
    <property type="entry name" value="RETICULON"/>
    <property type="match status" value="1"/>
</dbReference>
<evidence type="ECO:0000256" key="5">
    <source>
        <dbReference type="ARBA" id="ARBA00023136"/>
    </source>
</evidence>
<sequence length="276" mass="30861">MAEQEEISDPRTDSLIDRISDKIHGAEDTSSSSDSDSEVKEPASPPASVKAKIYRLFGREKPVHKVFGGGKPADVFLWRNKKISATVLGGATAVWVLFELLEYHLLTLVCHISILTLSLLFLWSNATTFINKRPPHIPEVRLPEDPFLEVASALRTEINRGFVVLREIASGRDLKKFLLVVVGLWALSIVGSFCNFLTLFYIVFVLLHTVPVLYEKYDDKIDAFAEKAIIQIKKQYAVFDAKVLSKIPRGPLGKKRGLEVIWLPAADITGHCFICL</sequence>
<feature type="domain" description="Reticulon" evidence="8">
    <location>
        <begin position="72"/>
        <end position="259"/>
    </location>
</feature>
<accession>A0AAW2RJ68</accession>
<feature type="transmembrane region" description="Helical" evidence="6">
    <location>
        <begin position="104"/>
        <end position="123"/>
    </location>
</feature>
<reference evidence="9" key="2">
    <citation type="journal article" date="2024" name="Plant">
        <title>Genomic evolution and insights into agronomic trait innovations of Sesamum species.</title>
        <authorList>
            <person name="Miao H."/>
            <person name="Wang L."/>
            <person name="Qu L."/>
            <person name="Liu H."/>
            <person name="Sun Y."/>
            <person name="Le M."/>
            <person name="Wang Q."/>
            <person name="Wei S."/>
            <person name="Zheng Y."/>
            <person name="Lin W."/>
            <person name="Duan Y."/>
            <person name="Cao H."/>
            <person name="Xiong S."/>
            <person name="Wang X."/>
            <person name="Wei L."/>
            <person name="Li C."/>
            <person name="Ma Q."/>
            <person name="Ju M."/>
            <person name="Zhao R."/>
            <person name="Li G."/>
            <person name="Mu C."/>
            <person name="Tian Q."/>
            <person name="Mei H."/>
            <person name="Zhang T."/>
            <person name="Gao T."/>
            <person name="Zhang H."/>
        </authorList>
    </citation>
    <scope>NUCLEOTIDE SEQUENCE</scope>
    <source>
        <strain evidence="9">G01</strain>
    </source>
</reference>
<dbReference type="InterPro" id="IPR003388">
    <property type="entry name" value="Reticulon"/>
</dbReference>
<dbReference type="EMBL" id="JACGWK010000001">
    <property type="protein sequence ID" value="KAL0379456.1"/>
    <property type="molecule type" value="Genomic_DNA"/>
</dbReference>
<dbReference type="PANTHER" id="PTHR10994">
    <property type="entry name" value="RETICULON"/>
    <property type="match status" value="1"/>
</dbReference>
<feature type="region of interest" description="Disordered" evidence="7">
    <location>
        <begin position="1"/>
        <end position="46"/>
    </location>
</feature>
<evidence type="ECO:0000313" key="9">
    <source>
        <dbReference type="EMBL" id="KAL0379456.1"/>
    </source>
</evidence>
<keyword evidence="4 6" id="KW-1133">Transmembrane helix</keyword>
<organism evidence="9">
    <name type="scientific">Sesamum angustifolium</name>
    <dbReference type="NCBI Taxonomy" id="2727405"/>
    <lineage>
        <taxon>Eukaryota</taxon>
        <taxon>Viridiplantae</taxon>
        <taxon>Streptophyta</taxon>
        <taxon>Embryophyta</taxon>
        <taxon>Tracheophyta</taxon>
        <taxon>Spermatophyta</taxon>
        <taxon>Magnoliopsida</taxon>
        <taxon>eudicotyledons</taxon>
        <taxon>Gunneridae</taxon>
        <taxon>Pentapetalae</taxon>
        <taxon>asterids</taxon>
        <taxon>lamiids</taxon>
        <taxon>Lamiales</taxon>
        <taxon>Pedaliaceae</taxon>
        <taxon>Sesamum</taxon>
    </lineage>
</organism>
<evidence type="ECO:0000256" key="6">
    <source>
        <dbReference type="RuleBase" id="RU363132"/>
    </source>
</evidence>
<feature type="transmembrane region" description="Helical" evidence="6">
    <location>
        <begin position="177"/>
        <end position="207"/>
    </location>
</feature>
<proteinExistence type="predicted"/>
<evidence type="ECO:0000256" key="2">
    <source>
        <dbReference type="ARBA" id="ARBA00022692"/>
    </source>
</evidence>